<dbReference type="GO" id="GO:0022857">
    <property type="term" value="F:transmembrane transporter activity"/>
    <property type="evidence" value="ECO:0007669"/>
    <property type="project" value="InterPro"/>
</dbReference>
<proteinExistence type="predicted"/>
<dbReference type="RefSeq" id="WP_094121016.1">
    <property type="nucleotide sequence ID" value="NZ_MLFN01000032.1"/>
</dbReference>
<feature type="transmembrane region" description="Helical" evidence="4">
    <location>
        <begin position="81"/>
        <end position="97"/>
    </location>
</feature>
<feature type="transmembrane region" description="Helical" evidence="4">
    <location>
        <begin position="219"/>
        <end position="240"/>
    </location>
</feature>
<keyword evidence="1 4" id="KW-0812">Transmembrane</keyword>
<dbReference type="AlphaFoldDB" id="A0A1X1BVB9"/>
<feature type="transmembrane region" description="Helical" evidence="4">
    <location>
        <begin position="171"/>
        <end position="189"/>
    </location>
</feature>
<feature type="transmembrane region" description="Helical" evidence="4">
    <location>
        <begin position="344"/>
        <end position="366"/>
    </location>
</feature>
<keyword evidence="3 4" id="KW-0472">Membrane</keyword>
<evidence type="ECO:0000256" key="3">
    <source>
        <dbReference type="ARBA" id="ARBA00023136"/>
    </source>
</evidence>
<dbReference type="STRING" id="472705.GCA_001743465_03949"/>
<dbReference type="PANTHER" id="PTHR11360:SF317">
    <property type="entry name" value="MAJOR FACILITATOR SUPERFAMILY (MFS) PROFILE DOMAIN-CONTAINING PROTEIN-RELATED"/>
    <property type="match status" value="1"/>
</dbReference>
<evidence type="ECO:0000256" key="2">
    <source>
        <dbReference type="ARBA" id="ARBA00022989"/>
    </source>
</evidence>
<dbReference type="PANTHER" id="PTHR11360">
    <property type="entry name" value="MONOCARBOXYLATE TRANSPORTER"/>
    <property type="match status" value="1"/>
</dbReference>
<protein>
    <recommendedName>
        <fullName evidence="5">Major facilitator superfamily (MFS) profile domain-containing protein</fullName>
    </recommendedName>
</protein>
<feature type="transmembrane region" description="Helical" evidence="4">
    <location>
        <begin position="144"/>
        <end position="165"/>
    </location>
</feature>
<dbReference type="FunFam" id="1.20.1250.20:FF:000166">
    <property type="entry name" value="Inner membrane protein YhjX"/>
    <property type="match status" value="1"/>
</dbReference>
<feature type="transmembrane region" description="Helical" evidence="4">
    <location>
        <begin position="310"/>
        <end position="332"/>
    </location>
</feature>
<dbReference type="OrthoDB" id="9793415at2"/>
<gene>
    <name evidence="6" type="ORF">HA41_11930</name>
</gene>
<name>A0A1X1BVB9_9GAMM</name>
<evidence type="ECO:0000313" key="7">
    <source>
        <dbReference type="Proteomes" id="UP000193933"/>
    </source>
</evidence>
<evidence type="ECO:0000256" key="4">
    <source>
        <dbReference type="SAM" id="Phobius"/>
    </source>
</evidence>
<dbReference type="InterPro" id="IPR050327">
    <property type="entry name" value="Proton-linked_MCT"/>
</dbReference>
<keyword evidence="2 4" id="KW-1133">Transmembrane helix</keyword>
<dbReference type="Gene3D" id="1.20.1250.20">
    <property type="entry name" value="MFS general substrate transporter like domains"/>
    <property type="match status" value="2"/>
</dbReference>
<feature type="domain" description="Major facilitator superfamily (MFS) profile" evidence="5">
    <location>
        <begin position="12"/>
        <end position="395"/>
    </location>
</feature>
<dbReference type="Proteomes" id="UP000193933">
    <property type="component" value="Unassembled WGS sequence"/>
</dbReference>
<feature type="transmembrane region" description="Helical" evidence="4">
    <location>
        <begin position="372"/>
        <end position="390"/>
    </location>
</feature>
<feature type="transmembrane region" description="Helical" evidence="4">
    <location>
        <begin position="285"/>
        <end position="304"/>
    </location>
</feature>
<evidence type="ECO:0000259" key="5">
    <source>
        <dbReference type="PROSITE" id="PS50850"/>
    </source>
</evidence>
<reference evidence="6 7" key="1">
    <citation type="journal article" date="2017" name="Antonie Van Leeuwenhoek">
        <title>Phylogenomic resolution of the bacterial genus Pantoea and its relationship with Erwinia and Tatumella.</title>
        <authorList>
            <person name="Palmer M."/>
            <person name="Steenkamp E.T."/>
            <person name="Coetzee M.P."/>
            <person name="Chan W.Y."/>
            <person name="van Zyl E."/>
            <person name="De Maayer P."/>
            <person name="Coutinho T.A."/>
            <person name="Blom J."/>
            <person name="Smits T.H."/>
            <person name="Duffy B."/>
            <person name="Venter S.N."/>
        </authorList>
    </citation>
    <scope>NUCLEOTIDE SEQUENCE [LARGE SCALE GENOMIC DNA]</scope>
    <source>
        <strain evidence="6 7">LMG 24534</strain>
    </source>
</reference>
<dbReference type="FunFam" id="1.20.1250.20:FF:000194">
    <property type="entry name" value="Inner membrane protein yhjX"/>
    <property type="match status" value="1"/>
</dbReference>
<evidence type="ECO:0000256" key="1">
    <source>
        <dbReference type="ARBA" id="ARBA00022692"/>
    </source>
</evidence>
<dbReference type="EMBL" id="MLFN01000032">
    <property type="protein sequence ID" value="ORM52377.1"/>
    <property type="molecule type" value="Genomic_DNA"/>
</dbReference>
<dbReference type="InterPro" id="IPR011701">
    <property type="entry name" value="MFS"/>
</dbReference>
<feature type="transmembrane region" description="Helical" evidence="4">
    <location>
        <begin position="48"/>
        <end position="69"/>
    </location>
</feature>
<organism evidence="6 7">
    <name type="scientific">Pantoea conspicua</name>
    <dbReference type="NCBI Taxonomy" id="472705"/>
    <lineage>
        <taxon>Bacteria</taxon>
        <taxon>Pseudomonadati</taxon>
        <taxon>Pseudomonadota</taxon>
        <taxon>Gammaproteobacteria</taxon>
        <taxon>Enterobacterales</taxon>
        <taxon>Erwiniaceae</taxon>
        <taxon>Pantoea</taxon>
    </lineage>
</organism>
<accession>A0A1X1BVB9</accession>
<sequence>MNQAQQATHQRTRWLTLIGTVITQFALGSVYTWSLFNGQLSQKLDASISQVAFSFGLLSLGLAIASSLAGKLQERFGVRRVTIGAGVLMASGFWLTAHADNLMMLYLSAGLLVGLADGAGYLMTLSNCVKWFPERKGMISACAIGAYGLGSLGFKFICGALLSRFGLEQTFIIWGLLAMSMIVAGALLMRDAPLQSGASTSQQQSRDYTLAQSVRLPQYWMLALMFLTACMSGLYVIGVAKDIGEGLVHLSTQTAANAVTVIAIANLSGRLVLGVLSDKMMRIRVISLAQVVSLAGMSVLLFTHMNETTFFLSLACIAFSFGGTITVFPSLVSDFFGLNNLTKNYGLLYLGFGIGSVMGSLVASLFGGFTVTFSLIMTLLVISLLLSLTIRLPHQPVAGKPVLQRH</sequence>
<dbReference type="PROSITE" id="PS50850">
    <property type="entry name" value="MFS"/>
    <property type="match status" value="1"/>
</dbReference>
<evidence type="ECO:0000313" key="6">
    <source>
        <dbReference type="EMBL" id="ORM52377.1"/>
    </source>
</evidence>
<dbReference type="InterPro" id="IPR020846">
    <property type="entry name" value="MFS_dom"/>
</dbReference>
<feature type="transmembrane region" description="Helical" evidence="4">
    <location>
        <begin position="103"/>
        <end position="123"/>
    </location>
</feature>
<feature type="transmembrane region" description="Helical" evidence="4">
    <location>
        <begin position="255"/>
        <end position="273"/>
    </location>
</feature>
<feature type="transmembrane region" description="Helical" evidence="4">
    <location>
        <begin position="12"/>
        <end position="36"/>
    </location>
</feature>
<dbReference type="CDD" id="cd17353">
    <property type="entry name" value="MFS_OFA_like"/>
    <property type="match status" value="1"/>
</dbReference>
<dbReference type="InterPro" id="IPR036259">
    <property type="entry name" value="MFS_trans_sf"/>
</dbReference>
<dbReference type="SUPFAM" id="SSF103473">
    <property type="entry name" value="MFS general substrate transporter"/>
    <property type="match status" value="1"/>
</dbReference>
<comment type="caution">
    <text evidence="6">The sequence shown here is derived from an EMBL/GenBank/DDBJ whole genome shotgun (WGS) entry which is preliminary data.</text>
</comment>
<keyword evidence="7" id="KW-1185">Reference proteome</keyword>
<dbReference type="Pfam" id="PF07690">
    <property type="entry name" value="MFS_1"/>
    <property type="match status" value="2"/>
</dbReference>